<dbReference type="GO" id="GO:0005886">
    <property type="term" value="C:plasma membrane"/>
    <property type="evidence" value="ECO:0007669"/>
    <property type="project" value="TreeGrafter"/>
</dbReference>
<dbReference type="GO" id="GO:0005634">
    <property type="term" value="C:nucleus"/>
    <property type="evidence" value="ECO:0007669"/>
    <property type="project" value="TreeGrafter"/>
</dbReference>
<accession>A0A8T2P5N1</accession>
<dbReference type="PANTHER" id="PTHR11566">
    <property type="entry name" value="DYNAMIN"/>
    <property type="match status" value="1"/>
</dbReference>
<dbReference type="GO" id="GO:0016185">
    <property type="term" value="P:synaptic vesicle budding from presynaptic endocytic zone membrane"/>
    <property type="evidence" value="ECO:0007669"/>
    <property type="project" value="TreeGrafter"/>
</dbReference>
<keyword evidence="7" id="KW-1185">Reference proteome</keyword>
<dbReference type="PANTHER" id="PTHR11566:SF225">
    <property type="entry name" value="INTERFERON-INDUCED GTP-BINDING PROTEIN MX-RELATED"/>
    <property type="match status" value="1"/>
</dbReference>
<evidence type="ECO:0000256" key="3">
    <source>
        <dbReference type="ARBA" id="ARBA00022741"/>
    </source>
</evidence>
<dbReference type="GO" id="GO:0031623">
    <property type="term" value="P:receptor internalization"/>
    <property type="evidence" value="ECO:0007669"/>
    <property type="project" value="TreeGrafter"/>
</dbReference>
<dbReference type="Pfam" id="PF01031">
    <property type="entry name" value="Dynamin_M"/>
    <property type="match status" value="1"/>
</dbReference>
<dbReference type="GO" id="GO:0005874">
    <property type="term" value="C:microtubule"/>
    <property type="evidence" value="ECO:0007669"/>
    <property type="project" value="TreeGrafter"/>
</dbReference>
<dbReference type="CDD" id="cd08771">
    <property type="entry name" value="DLP_1"/>
    <property type="match status" value="1"/>
</dbReference>
<dbReference type="GO" id="GO:0098793">
    <property type="term" value="C:presynapse"/>
    <property type="evidence" value="ECO:0007669"/>
    <property type="project" value="GOC"/>
</dbReference>
<dbReference type="OrthoDB" id="5061070at2759"/>
<dbReference type="SMART" id="SM00053">
    <property type="entry name" value="DYNc"/>
    <property type="match status" value="1"/>
</dbReference>
<dbReference type="InterPro" id="IPR000375">
    <property type="entry name" value="Dynamin_stalk"/>
</dbReference>
<dbReference type="InterPro" id="IPR022812">
    <property type="entry name" value="Dynamin"/>
</dbReference>
<evidence type="ECO:0000313" key="6">
    <source>
        <dbReference type="EMBL" id="KAG9348813.1"/>
    </source>
</evidence>
<dbReference type="Gene3D" id="3.40.50.300">
    <property type="entry name" value="P-loop containing nucleotide triphosphate hydrolases"/>
    <property type="match status" value="1"/>
</dbReference>
<evidence type="ECO:0000256" key="4">
    <source>
        <dbReference type="ARBA" id="ARBA00023134"/>
    </source>
</evidence>
<keyword evidence="2" id="KW-0963">Cytoplasm</keyword>
<dbReference type="GO" id="GO:0005737">
    <property type="term" value="C:cytoplasm"/>
    <property type="evidence" value="ECO:0007669"/>
    <property type="project" value="UniProtKB-SubCell"/>
</dbReference>
<feature type="domain" description="Dynamin-type G" evidence="5">
    <location>
        <begin position="31"/>
        <end position="277"/>
    </location>
</feature>
<keyword evidence="3" id="KW-0547">Nucleotide-binding</keyword>
<dbReference type="Pfam" id="PF00350">
    <property type="entry name" value="Dynamin_N"/>
    <property type="match status" value="1"/>
</dbReference>
<dbReference type="Proteomes" id="UP000824540">
    <property type="component" value="Unassembled WGS sequence"/>
</dbReference>
<evidence type="ECO:0000256" key="2">
    <source>
        <dbReference type="ARBA" id="ARBA00022490"/>
    </source>
</evidence>
<dbReference type="GO" id="GO:0008017">
    <property type="term" value="F:microtubule binding"/>
    <property type="evidence" value="ECO:0007669"/>
    <property type="project" value="TreeGrafter"/>
</dbReference>
<dbReference type="InterPro" id="IPR030381">
    <property type="entry name" value="G_DYNAMIN_dom"/>
</dbReference>
<evidence type="ECO:0000259" key="5">
    <source>
        <dbReference type="PROSITE" id="PS51718"/>
    </source>
</evidence>
<keyword evidence="4" id="KW-0342">GTP-binding</keyword>
<comment type="caution">
    <text evidence="6">The sequence shown here is derived from an EMBL/GenBank/DDBJ whole genome shotgun (WGS) entry which is preliminary data.</text>
</comment>
<reference evidence="6" key="1">
    <citation type="thesis" date="2021" institute="BYU ScholarsArchive" country="Provo, UT, USA">
        <title>Applications of and Algorithms for Genome Assembly and Genomic Analyses with an Emphasis on Marine Teleosts.</title>
        <authorList>
            <person name="Pickett B.D."/>
        </authorList>
    </citation>
    <scope>NUCLEOTIDE SEQUENCE</scope>
    <source>
        <strain evidence="6">HI-2016</strain>
    </source>
</reference>
<dbReference type="InterPro" id="IPR001401">
    <property type="entry name" value="Dynamin_GTPase"/>
</dbReference>
<organism evidence="6 7">
    <name type="scientific">Albula glossodonta</name>
    <name type="common">roundjaw bonefish</name>
    <dbReference type="NCBI Taxonomy" id="121402"/>
    <lineage>
        <taxon>Eukaryota</taxon>
        <taxon>Metazoa</taxon>
        <taxon>Chordata</taxon>
        <taxon>Craniata</taxon>
        <taxon>Vertebrata</taxon>
        <taxon>Euteleostomi</taxon>
        <taxon>Actinopterygii</taxon>
        <taxon>Neopterygii</taxon>
        <taxon>Teleostei</taxon>
        <taxon>Albuliformes</taxon>
        <taxon>Albulidae</taxon>
        <taxon>Albula</taxon>
    </lineage>
</organism>
<proteinExistence type="predicted"/>
<dbReference type="GO" id="GO:0003924">
    <property type="term" value="F:GTPase activity"/>
    <property type="evidence" value="ECO:0007669"/>
    <property type="project" value="InterPro"/>
</dbReference>
<dbReference type="SUPFAM" id="SSF52540">
    <property type="entry name" value="P-loop containing nucleoside triphosphate hydrolases"/>
    <property type="match status" value="1"/>
</dbReference>
<dbReference type="PRINTS" id="PR00195">
    <property type="entry name" value="DYNAMIN"/>
</dbReference>
<sequence length="295" mass="33339">MQGVFHKHLDDKVRPCIDLIDSLRSFGVEEDLALPAIAVIGDQSSGKRIVTRCPLQLRLRSLRVGEKWKARISYKDTDGIDIHDPSQVEQHIINAQNALAGDGVGICEELITLEISSPDVCDLTLIDLPGIARTKHLISQFIRRNETIILVVVPCNIDIATTEALKMAKEVDPVGKRTLGILTKPDLVDRGTEQTILAVVRNQVIPLRKGYLLVKCRGQRQIDERVSLADVTQMERDFFEQHEFFKYLLREEKATTQCLASKLTEELVDQIKVRLYEDFNKKQCNVTLVDAENQT</sequence>
<gene>
    <name evidence="6" type="ORF">JZ751_029130</name>
</gene>
<dbReference type="GO" id="GO:0005525">
    <property type="term" value="F:GTP binding"/>
    <property type="evidence" value="ECO:0007669"/>
    <property type="project" value="UniProtKB-KW"/>
</dbReference>
<dbReference type="InterPro" id="IPR045063">
    <property type="entry name" value="Dynamin_N"/>
</dbReference>
<evidence type="ECO:0000256" key="1">
    <source>
        <dbReference type="ARBA" id="ARBA00004496"/>
    </source>
</evidence>
<evidence type="ECO:0000313" key="7">
    <source>
        <dbReference type="Proteomes" id="UP000824540"/>
    </source>
</evidence>
<dbReference type="GO" id="GO:0051607">
    <property type="term" value="P:defense response to virus"/>
    <property type="evidence" value="ECO:0007669"/>
    <property type="project" value="TreeGrafter"/>
</dbReference>
<dbReference type="InterPro" id="IPR027417">
    <property type="entry name" value="P-loop_NTPase"/>
</dbReference>
<name>A0A8T2P5N1_9TELE</name>
<protein>
    <recommendedName>
        <fullName evidence="5">Dynamin-type G domain-containing protein</fullName>
    </recommendedName>
</protein>
<dbReference type="PROSITE" id="PS51718">
    <property type="entry name" value="G_DYNAMIN_2"/>
    <property type="match status" value="1"/>
</dbReference>
<comment type="subcellular location">
    <subcellularLocation>
        <location evidence="1">Cytoplasm</location>
    </subcellularLocation>
</comment>
<dbReference type="AlphaFoldDB" id="A0A8T2P5N1"/>
<dbReference type="EMBL" id="JAFBMS010000010">
    <property type="protein sequence ID" value="KAG9348813.1"/>
    <property type="molecule type" value="Genomic_DNA"/>
</dbReference>